<proteinExistence type="predicted"/>
<dbReference type="EMBL" id="HBUE01313985">
    <property type="protein sequence ID" value="CAG6584859.1"/>
    <property type="molecule type" value="Transcribed_RNA"/>
</dbReference>
<reference evidence="1" key="1">
    <citation type="submission" date="2021-05" db="EMBL/GenBank/DDBJ databases">
        <authorList>
            <person name="Alioto T."/>
            <person name="Alioto T."/>
            <person name="Gomez Garrido J."/>
        </authorList>
    </citation>
    <scope>NUCLEOTIDE SEQUENCE</scope>
</reference>
<name>A0A8D8MLH5_CULPI</name>
<dbReference type="EMBL" id="HBUE01207677">
    <property type="protein sequence ID" value="CAG6532987.1"/>
    <property type="molecule type" value="Transcribed_RNA"/>
</dbReference>
<dbReference type="AlphaFoldDB" id="A0A8D8MLH5"/>
<protein>
    <submittedName>
        <fullName evidence="1">(northern house mosquito) hypothetical protein</fullName>
    </submittedName>
</protein>
<dbReference type="EMBL" id="HBUE01313987">
    <property type="protein sequence ID" value="CAG6584860.1"/>
    <property type="molecule type" value="Transcribed_RNA"/>
</dbReference>
<sequence length="156" mass="16917">MMAVLVLPLASSSSSEPSPLIPILPVTTPFASPPTAYSSSGGGLWKFVGSAGCTLFLHFFFGAPSSIAARRRSPPSCSCYTLPLPPSSPSSLPLLQAGARVHDRLPSKVALLRRVVDGPVRCSSWPHHRWLRLWPSVHRRGCPESPDRHRSSRLSR</sequence>
<dbReference type="EMBL" id="HBUE01207679">
    <property type="protein sequence ID" value="CAG6532988.1"/>
    <property type="molecule type" value="Transcribed_RNA"/>
</dbReference>
<evidence type="ECO:0000313" key="1">
    <source>
        <dbReference type="EMBL" id="CAG6532987.1"/>
    </source>
</evidence>
<organism evidence="1">
    <name type="scientific">Culex pipiens</name>
    <name type="common">House mosquito</name>
    <dbReference type="NCBI Taxonomy" id="7175"/>
    <lineage>
        <taxon>Eukaryota</taxon>
        <taxon>Metazoa</taxon>
        <taxon>Ecdysozoa</taxon>
        <taxon>Arthropoda</taxon>
        <taxon>Hexapoda</taxon>
        <taxon>Insecta</taxon>
        <taxon>Pterygota</taxon>
        <taxon>Neoptera</taxon>
        <taxon>Endopterygota</taxon>
        <taxon>Diptera</taxon>
        <taxon>Nematocera</taxon>
        <taxon>Culicoidea</taxon>
        <taxon>Culicidae</taxon>
        <taxon>Culicinae</taxon>
        <taxon>Culicini</taxon>
        <taxon>Culex</taxon>
        <taxon>Culex</taxon>
    </lineage>
</organism>
<accession>A0A8D8MLH5</accession>